<evidence type="ECO:0000256" key="3">
    <source>
        <dbReference type="ARBA" id="ARBA00022490"/>
    </source>
</evidence>
<dbReference type="PIRSF" id="PIRSF000193">
    <property type="entry name" value="Pyrrol-5-carb_rd"/>
    <property type="match status" value="1"/>
</dbReference>
<proteinExistence type="inferred from homology"/>
<evidence type="ECO:0000256" key="6">
    <source>
        <dbReference type="ARBA" id="ARBA00022857"/>
    </source>
</evidence>
<comment type="caution">
    <text evidence="11">The sequence shown here is derived from an EMBL/GenBank/DDBJ whole genome shotgun (WGS) entry which is preliminary data.</text>
</comment>
<protein>
    <recommendedName>
        <fullName evidence="12">Pyrroline-5-carboxylate reductase</fullName>
    </recommendedName>
</protein>
<dbReference type="GO" id="GO:0004735">
    <property type="term" value="F:pyrroline-5-carboxylate reductase activity"/>
    <property type="evidence" value="ECO:0007669"/>
    <property type="project" value="InterPro"/>
</dbReference>
<dbReference type="EMBL" id="BARW01009402">
    <property type="protein sequence ID" value="GAI80031.1"/>
    <property type="molecule type" value="Genomic_DNA"/>
</dbReference>
<accession>X1SLL5</accession>
<sequence length="267" mass="28269">IGFVGSGNMAEAMINGVLKANVYRPGKVFVSDIRPERLEYLREHYGVRTAENNAELASSADLLVLSVKPQNMADALESIKDSVRPDALVISIAAGIRTADIAAVLGDLAIVRVMPNMPAWVDEAASVLFANEKAKTRVEIARLIFLSVGEAEVVEDEGLIDAVTAVSGSGPAYFFLLMDRMIDAAVELGLPEEIARSLVLQTGKGATLMAEKAAEEGESPAELVRRVATPGGTTEAAFNVFTGGNFGPMVTAAIKKACERSHELSHG</sequence>
<keyword evidence="7" id="KW-0560">Oxidoreductase</keyword>
<comment type="similarity">
    <text evidence="2">Belongs to the pyrroline-5-carboxylate reductase family.</text>
</comment>
<comment type="pathway">
    <text evidence="8">Amino-acid biosynthesis.</text>
</comment>
<evidence type="ECO:0000256" key="8">
    <source>
        <dbReference type="ARBA" id="ARBA00029440"/>
    </source>
</evidence>
<keyword evidence="5" id="KW-0641">Proline biosynthesis</keyword>
<dbReference type="InterPro" id="IPR008927">
    <property type="entry name" value="6-PGluconate_DH-like_C_sf"/>
</dbReference>
<dbReference type="SUPFAM" id="SSF51735">
    <property type="entry name" value="NAD(P)-binding Rossmann-fold domains"/>
    <property type="match status" value="1"/>
</dbReference>
<comment type="subcellular location">
    <subcellularLocation>
        <location evidence="1">Cytoplasm</location>
    </subcellularLocation>
</comment>
<gene>
    <name evidence="11" type="ORF">S12H4_18926</name>
</gene>
<dbReference type="NCBIfam" id="TIGR00112">
    <property type="entry name" value="proC"/>
    <property type="match status" value="1"/>
</dbReference>
<evidence type="ECO:0000256" key="4">
    <source>
        <dbReference type="ARBA" id="ARBA00022605"/>
    </source>
</evidence>
<feature type="non-terminal residue" evidence="11">
    <location>
        <position position="1"/>
    </location>
</feature>
<dbReference type="Pfam" id="PF03807">
    <property type="entry name" value="F420_oxidored"/>
    <property type="match status" value="1"/>
</dbReference>
<evidence type="ECO:0000259" key="9">
    <source>
        <dbReference type="Pfam" id="PF03807"/>
    </source>
</evidence>
<dbReference type="FunFam" id="3.40.50.720:FF:000190">
    <property type="entry name" value="Pyrroline-5-carboxylate reductase"/>
    <property type="match status" value="1"/>
</dbReference>
<dbReference type="Pfam" id="PF14748">
    <property type="entry name" value="P5CR_dimer"/>
    <property type="match status" value="1"/>
</dbReference>
<dbReference type="SUPFAM" id="SSF48179">
    <property type="entry name" value="6-phosphogluconate dehydrogenase C-terminal domain-like"/>
    <property type="match status" value="1"/>
</dbReference>
<feature type="domain" description="Pyrroline-5-carboxylate reductase dimerisation" evidence="10">
    <location>
        <begin position="157"/>
        <end position="264"/>
    </location>
</feature>
<evidence type="ECO:0000313" key="11">
    <source>
        <dbReference type="EMBL" id="GAI80031.1"/>
    </source>
</evidence>
<keyword evidence="6" id="KW-0521">NADP</keyword>
<organism evidence="11">
    <name type="scientific">marine sediment metagenome</name>
    <dbReference type="NCBI Taxonomy" id="412755"/>
    <lineage>
        <taxon>unclassified sequences</taxon>
        <taxon>metagenomes</taxon>
        <taxon>ecological metagenomes</taxon>
    </lineage>
</organism>
<dbReference type="FunFam" id="1.10.3730.10:FF:000001">
    <property type="entry name" value="Pyrroline-5-carboxylate reductase"/>
    <property type="match status" value="1"/>
</dbReference>
<dbReference type="InterPro" id="IPR028939">
    <property type="entry name" value="P5C_Rdtase_cat_N"/>
</dbReference>
<evidence type="ECO:0000259" key="10">
    <source>
        <dbReference type="Pfam" id="PF14748"/>
    </source>
</evidence>
<feature type="domain" description="Pyrroline-5-carboxylate reductase catalytic N-terminal" evidence="9">
    <location>
        <begin position="1"/>
        <end position="95"/>
    </location>
</feature>
<dbReference type="PANTHER" id="PTHR11645">
    <property type="entry name" value="PYRROLINE-5-CARBOXYLATE REDUCTASE"/>
    <property type="match status" value="1"/>
</dbReference>
<name>X1SLL5_9ZZZZ</name>
<evidence type="ECO:0000256" key="2">
    <source>
        <dbReference type="ARBA" id="ARBA00005525"/>
    </source>
</evidence>
<dbReference type="AlphaFoldDB" id="X1SLL5"/>
<dbReference type="GO" id="GO:0005737">
    <property type="term" value="C:cytoplasm"/>
    <property type="evidence" value="ECO:0007669"/>
    <property type="project" value="UniProtKB-SubCell"/>
</dbReference>
<evidence type="ECO:0008006" key="12">
    <source>
        <dbReference type="Google" id="ProtNLM"/>
    </source>
</evidence>
<dbReference type="PANTHER" id="PTHR11645:SF0">
    <property type="entry name" value="PYRROLINE-5-CARBOXYLATE REDUCTASE 3"/>
    <property type="match status" value="1"/>
</dbReference>
<keyword evidence="4" id="KW-0028">Amino-acid biosynthesis</keyword>
<dbReference type="HAMAP" id="MF_01925">
    <property type="entry name" value="P5C_reductase"/>
    <property type="match status" value="1"/>
</dbReference>
<dbReference type="InterPro" id="IPR029036">
    <property type="entry name" value="P5CR_dimer"/>
</dbReference>
<reference evidence="11" key="1">
    <citation type="journal article" date="2014" name="Front. Microbiol.">
        <title>High frequency of phylogenetically diverse reductive dehalogenase-homologous genes in deep subseafloor sedimentary metagenomes.</title>
        <authorList>
            <person name="Kawai M."/>
            <person name="Futagami T."/>
            <person name="Toyoda A."/>
            <person name="Takaki Y."/>
            <person name="Nishi S."/>
            <person name="Hori S."/>
            <person name="Arai W."/>
            <person name="Tsubouchi T."/>
            <person name="Morono Y."/>
            <person name="Uchiyama I."/>
            <person name="Ito T."/>
            <person name="Fujiyama A."/>
            <person name="Inagaki F."/>
            <person name="Takami H."/>
        </authorList>
    </citation>
    <scope>NUCLEOTIDE SEQUENCE</scope>
    <source>
        <strain evidence="11">Expedition CK06-06</strain>
    </source>
</reference>
<evidence type="ECO:0000256" key="5">
    <source>
        <dbReference type="ARBA" id="ARBA00022650"/>
    </source>
</evidence>
<dbReference type="InterPro" id="IPR000304">
    <property type="entry name" value="Pyrroline-COOH_reductase"/>
</dbReference>
<dbReference type="GO" id="GO:0055129">
    <property type="term" value="P:L-proline biosynthetic process"/>
    <property type="evidence" value="ECO:0007669"/>
    <property type="project" value="TreeGrafter"/>
</dbReference>
<dbReference type="Gene3D" id="1.10.3730.10">
    <property type="entry name" value="ProC C-terminal domain-like"/>
    <property type="match status" value="1"/>
</dbReference>
<dbReference type="Gene3D" id="3.40.50.720">
    <property type="entry name" value="NAD(P)-binding Rossmann-like Domain"/>
    <property type="match status" value="1"/>
</dbReference>
<dbReference type="InterPro" id="IPR036291">
    <property type="entry name" value="NAD(P)-bd_dom_sf"/>
</dbReference>
<evidence type="ECO:0000256" key="1">
    <source>
        <dbReference type="ARBA" id="ARBA00004496"/>
    </source>
</evidence>
<keyword evidence="3" id="KW-0963">Cytoplasm</keyword>
<evidence type="ECO:0000256" key="7">
    <source>
        <dbReference type="ARBA" id="ARBA00023002"/>
    </source>
</evidence>